<dbReference type="PANTHER" id="PTHR43142:SF1">
    <property type="entry name" value="CARBOXYLIC ESTER HYDROLASE"/>
    <property type="match status" value="1"/>
</dbReference>
<comment type="caution">
    <text evidence="8">The sequence shown here is derived from an EMBL/GenBank/DDBJ whole genome shotgun (WGS) entry which is preliminary data.</text>
</comment>
<sequence>MPSDKDEHIKMKCGKRIVLFTLFAMNLVDQPAPEVTIEQGTLSGKISTDGSFFEYVGIPYATTNSSTRFKAPLPPPKWKGVYKAVEEMYQCPQNTPFGVVGIEDCLKINVYVPSDIKVPLPVMVYIHGGGFILGNGGKMIVGPDLLVKQDVILVSFNYRLGALGFLCLGIEEAPGNAGLKDQIAALRWVNKNIAAFGGDPDNVTIFGTSAGGASIALLVASEVTNGLFKRAIMHSGSSLASWAINMDPIGVASNIVSRLGYDTKDPEKLYEIYSELSYKDLLLATANIPLTQLVHNKLLLLPCVEKNFLGVESVLNDLPYNLITKKPSKNISLMYSSTDKEGLFFADEETKDTLEIKDKRSPFEEDLKFKSKKEEKALALKVKQHYFGKEAVSEKTILKLSDMYTHLYFEIPIILEIELMLKTSDAPVYSYYFTYSGKRNLVKSSTKFVNEIGASHGDDLMYIFKGTIWPYRIDNKDQRVIEWITKLLTNFAKYGNPTPNDSPVRWKPHSKDQLNFLKIGDELEMIGIPNPEAYHLWKSIIEKHRRTKVG</sequence>
<dbReference type="GO" id="GO:0052689">
    <property type="term" value="F:carboxylic ester hydrolase activity"/>
    <property type="evidence" value="ECO:0007669"/>
    <property type="project" value="UniProtKB-KW"/>
</dbReference>
<evidence type="ECO:0000256" key="5">
    <source>
        <dbReference type="ARBA" id="ARBA00023180"/>
    </source>
</evidence>
<dbReference type="EC" id="3.1.1.-" evidence="6"/>
<dbReference type="InterPro" id="IPR002018">
    <property type="entry name" value="CarbesteraseB"/>
</dbReference>
<dbReference type="InterPro" id="IPR019826">
    <property type="entry name" value="Carboxylesterase_B_AS"/>
</dbReference>
<dbReference type="Gene3D" id="3.40.50.1820">
    <property type="entry name" value="alpha/beta hydrolase"/>
    <property type="match status" value="1"/>
</dbReference>
<protein>
    <recommendedName>
        <fullName evidence="6">Carboxylic ester hydrolase</fullName>
        <ecNumber evidence="6">3.1.1.-</ecNumber>
    </recommendedName>
</protein>
<dbReference type="STRING" id="7102.A0A2A4J7M2"/>
<evidence type="ECO:0000256" key="1">
    <source>
        <dbReference type="ARBA" id="ARBA00005964"/>
    </source>
</evidence>
<dbReference type="Pfam" id="PF00135">
    <property type="entry name" value="COesterase"/>
    <property type="match status" value="1"/>
</dbReference>
<dbReference type="AlphaFoldDB" id="A0A2A4J7M2"/>
<evidence type="ECO:0000259" key="7">
    <source>
        <dbReference type="Pfam" id="PF00135"/>
    </source>
</evidence>
<dbReference type="PANTHER" id="PTHR43142">
    <property type="entry name" value="CARBOXYLIC ESTER HYDROLASE"/>
    <property type="match status" value="1"/>
</dbReference>
<dbReference type="EMBL" id="NWSH01002873">
    <property type="protein sequence ID" value="PCG67403.1"/>
    <property type="molecule type" value="Genomic_DNA"/>
</dbReference>
<keyword evidence="3 6" id="KW-0378">Hydrolase</keyword>
<dbReference type="InterPro" id="IPR029058">
    <property type="entry name" value="AB_hydrolase_fold"/>
</dbReference>
<accession>A0A2A4J7M2</accession>
<keyword evidence="2" id="KW-0719">Serine esterase</keyword>
<evidence type="ECO:0000256" key="3">
    <source>
        <dbReference type="ARBA" id="ARBA00022801"/>
    </source>
</evidence>
<gene>
    <name evidence="8" type="ORF">B5V51_6456</name>
</gene>
<keyword evidence="4" id="KW-1015">Disulfide bond</keyword>
<name>A0A2A4J7M2_HELVI</name>
<proteinExistence type="inferred from homology"/>
<evidence type="ECO:0000256" key="2">
    <source>
        <dbReference type="ARBA" id="ARBA00022487"/>
    </source>
</evidence>
<dbReference type="PROSITE" id="PS00122">
    <property type="entry name" value="CARBOXYLESTERASE_B_1"/>
    <property type="match status" value="1"/>
</dbReference>
<keyword evidence="5" id="KW-0325">Glycoprotein</keyword>
<dbReference type="SUPFAM" id="SSF53474">
    <property type="entry name" value="alpha/beta-Hydrolases"/>
    <property type="match status" value="1"/>
</dbReference>
<evidence type="ECO:0000313" key="8">
    <source>
        <dbReference type="EMBL" id="PCG67403.1"/>
    </source>
</evidence>
<organism evidence="8">
    <name type="scientific">Heliothis virescens</name>
    <name type="common">Tobacco budworm moth</name>
    <dbReference type="NCBI Taxonomy" id="7102"/>
    <lineage>
        <taxon>Eukaryota</taxon>
        <taxon>Metazoa</taxon>
        <taxon>Ecdysozoa</taxon>
        <taxon>Arthropoda</taxon>
        <taxon>Hexapoda</taxon>
        <taxon>Insecta</taxon>
        <taxon>Pterygota</taxon>
        <taxon>Neoptera</taxon>
        <taxon>Endopterygota</taxon>
        <taxon>Lepidoptera</taxon>
        <taxon>Glossata</taxon>
        <taxon>Ditrysia</taxon>
        <taxon>Noctuoidea</taxon>
        <taxon>Noctuidae</taxon>
        <taxon>Heliothinae</taxon>
        <taxon>Heliothis</taxon>
    </lineage>
</organism>
<feature type="domain" description="Carboxylesterase type B" evidence="7">
    <location>
        <begin position="32"/>
        <end position="537"/>
    </location>
</feature>
<comment type="similarity">
    <text evidence="1 6">Belongs to the type-B carboxylesterase/lipase family.</text>
</comment>
<evidence type="ECO:0000256" key="6">
    <source>
        <dbReference type="RuleBase" id="RU361235"/>
    </source>
</evidence>
<reference evidence="8" key="1">
    <citation type="submission" date="2017-09" db="EMBL/GenBank/DDBJ databases">
        <title>Contemporary evolution of a Lepidopteran species, Heliothis virescens, in response to modern agricultural practices.</title>
        <authorList>
            <person name="Fritz M.L."/>
            <person name="Deyonke A.M."/>
            <person name="Papanicolaou A."/>
            <person name="Micinski S."/>
            <person name="Westbrook J."/>
            <person name="Gould F."/>
        </authorList>
    </citation>
    <scope>NUCLEOTIDE SEQUENCE [LARGE SCALE GENOMIC DNA]</scope>
    <source>
        <strain evidence="8">HvINT-</strain>
        <tissue evidence="8">Whole body</tissue>
    </source>
</reference>
<evidence type="ECO:0000256" key="4">
    <source>
        <dbReference type="ARBA" id="ARBA00023157"/>
    </source>
</evidence>